<accession>A0A2I6S846</accession>
<sequence>MGIYSHQTTEQLTALRTTLQASLTDRLTKPTAAGSGDRNARFDQQVAEIRKELGAVCAELDRRNGVVEHRPIYLV</sequence>
<protein>
    <submittedName>
        <fullName evidence="1">Uncharacterized protein</fullName>
    </submittedName>
</protein>
<dbReference type="KEGG" id="atw:C0099_11025"/>
<organism evidence="1 2">
    <name type="scientific">Pseudazoarcus pumilus</name>
    <dbReference type="NCBI Taxonomy" id="2067960"/>
    <lineage>
        <taxon>Bacteria</taxon>
        <taxon>Pseudomonadati</taxon>
        <taxon>Pseudomonadota</taxon>
        <taxon>Betaproteobacteria</taxon>
        <taxon>Rhodocyclales</taxon>
        <taxon>Zoogloeaceae</taxon>
        <taxon>Pseudazoarcus</taxon>
    </lineage>
</organism>
<dbReference type="RefSeq" id="WP_102247461.1">
    <property type="nucleotide sequence ID" value="NZ_CP025682.1"/>
</dbReference>
<dbReference type="OrthoDB" id="8911736at2"/>
<gene>
    <name evidence="1" type="ORF">C0099_11025</name>
</gene>
<dbReference type="EMBL" id="CP025682">
    <property type="protein sequence ID" value="AUN95412.1"/>
    <property type="molecule type" value="Genomic_DNA"/>
</dbReference>
<evidence type="ECO:0000313" key="2">
    <source>
        <dbReference type="Proteomes" id="UP000242205"/>
    </source>
</evidence>
<keyword evidence="2" id="KW-1185">Reference proteome</keyword>
<dbReference type="Proteomes" id="UP000242205">
    <property type="component" value="Chromosome"/>
</dbReference>
<reference evidence="1 2" key="1">
    <citation type="submission" date="2018-01" db="EMBL/GenBank/DDBJ databases">
        <authorList>
            <person name="Fu G.-Y."/>
        </authorList>
    </citation>
    <scope>NUCLEOTIDE SEQUENCE [LARGE SCALE GENOMIC DNA]</scope>
    <source>
        <strain evidence="1 2">SY39</strain>
    </source>
</reference>
<name>A0A2I6S846_9RHOO</name>
<evidence type="ECO:0000313" key="1">
    <source>
        <dbReference type="EMBL" id="AUN95412.1"/>
    </source>
</evidence>
<proteinExistence type="predicted"/>
<dbReference type="AlphaFoldDB" id="A0A2I6S846"/>